<dbReference type="InterPro" id="IPR015421">
    <property type="entry name" value="PyrdxlP-dep_Trfase_major"/>
</dbReference>
<dbReference type="PANTHER" id="PTHR46577">
    <property type="entry name" value="HTH-TYPE TRANSCRIPTIONAL REGULATORY PROTEIN GABR"/>
    <property type="match status" value="1"/>
</dbReference>
<proteinExistence type="inferred from homology"/>
<dbReference type="CDD" id="cd00609">
    <property type="entry name" value="AAT_like"/>
    <property type="match status" value="1"/>
</dbReference>
<dbReference type="PROSITE" id="PS50949">
    <property type="entry name" value="HTH_GNTR"/>
    <property type="match status" value="1"/>
</dbReference>
<evidence type="ECO:0000256" key="1">
    <source>
        <dbReference type="ARBA" id="ARBA00005384"/>
    </source>
</evidence>
<keyword evidence="3" id="KW-0805">Transcription regulation</keyword>
<comment type="similarity">
    <text evidence="1">In the C-terminal section; belongs to the class-I pyridoxal-phosphate-dependent aminotransferase family.</text>
</comment>
<dbReference type="SUPFAM" id="SSF53383">
    <property type="entry name" value="PLP-dependent transferases"/>
    <property type="match status" value="1"/>
</dbReference>
<name>A0A4R4XF13_9ACTN</name>
<dbReference type="EMBL" id="SMKR01000014">
    <property type="protein sequence ID" value="TDD29119.1"/>
    <property type="molecule type" value="Genomic_DNA"/>
</dbReference>
<keyword evidence="2" id="KW-0663">Pyridoxal phosphate</keyword>
<evidence type="ECO:0000313" key="7">
    <source>
        <dbReference type="EMBL" id="TDD29119.1"/>
    </source>
</evidence>
<evidence type="ECO:0000256" key="3">
    <source>
        <dbReference type="ARBA" id="ARBA00023015"/>
    </source>
</evidence>
<dbReference type="AlphaFoldDB" id="A0A4R4XF13"/>
<comment type="caution">
    <text evidence="7">The sequence shown here is derived from an EMBL/GenBank/DDBJ whole genome shotgun (WGS) entry which is preliminary data.</text>
</comment>
<organism evidence="7 8">
    <name type="scientific">Kribbella turkmenica</name>
    <dbReference type="NCBI Taxonomy" id="2530375"/>
    <lineage>
        <taxon>Bacteria</taxon>
        <taxon>Bacillati</taxon>
        <taxon>Actinomycetota</taxon>
        <taxon>Actinomycetes</taxon>
        <taxon>Propionibacteriales</taxon>
        <taxon>Kribbellaceae</taxon>
        <taxon>Kribbella</taxon>
    </lineage>
</organism>
<evidence type="ECO:0000259" key="6">
    <source>
        <dbReference type="PROSITE" id="PS50949"/>
    </source>
</evidence>
<dbReference type="SUPFAM" id="SSF46785">
    <property type="entry name" value="Winged helix' DNA-binding domain"/>
    <property type="match status" value="1"/>
</dbReference>
<dbReference type="InterPro" id="IPR000524">
    <property type="entry name" value="Tscrpt_reg_HTH_GntR"/>
</dbReference>
<dbReference type="CDD" id="cd07377">
    <property type="entry name" value="WHTH_GntR"/>
    <property type="match status" value="1"/>
</dbReference>
<evidence type="ECO:0000256" key="2">
    <source>
        <dbReference type="ARBA" id="ARBA00022898"/>
    </source>
</evidence>
<dbReference type="Proteomes" id="UP000295172">
    <property type="component" value="Unassembled WGS sequence"/>
</dbReference>
<dbReference type="Gene3D" id="3.40.640.10">
    <property type="entry name" value="Type I PLP-dependent aspartate aminotransferase-like (Major domain)"/>
    <property type="match status" value="1"/>
</dbReference>
<dbReference type="InterPro" id="IPR004839">
    <property type="entry name" value="Aminotransferase_I/II_large"/>
</dbReference>
<dbReference type="RefSeq" id="WP_132316762.1">
    <property type="nucleotide sequence ID" value="NZ_SMKR01000014.1"/>
</dbReference>
<protein>
    <submittedName>
        <fullName evidence="7">PLP-dependent aminotransferase family protein</fullName>
    </submittedName>
</protein>
<evidence type="ECO:0000256" key="4">
    <source>
        <dbReference type="ARBA" id="ARBA00023125"/>
    </source>
</evidence>
<keyword evidence="5" id="KW-0804">Transcription</keyword>
<sequence>MNRSNQGEIGRSKAGADFLQLDPSEAEAGGLSDWLTERLRTAISDGRLPIGSRLPATRVLAAELQISRGVVTEAYQRLTEDGHVAGQGRAGTIVVAAPTHRTNGAAEHGRRGRGGAVLRNQGLVKPSKAKTPTWEAVVSAPGLDVFDSLRAAPARIDLTPGVPDLAAFPRAAWLKAERAVLGNLESAEFGYGDPSGTPAMRRAIANWLARNRGVAAHPEDLIVVAGVSQAIGLVAQVLTSRGITAMAVEDPGSLGSRQHLHNWGLDTPPIPVDEGGLRVDLLRESGAQVVMVTPAHHFPTGVVLDGERRRALIQWAAEGGLIMEDDYDAEHRYDRPPVPALRAMLADQVIYAGSVSKLLAPSLRIGWMLPPPQYKDELIGRKRLADLGNAALPQLTLAHLMESGELERQLRFLRRRHRTRRDAMSRAVANYLPSATVHGAAAGLHLTITFDGDVNDVELAAAALQKGVKTHPLSWHCQLPHAPGLVLGYAARTPTELTEAIATIADVM</sequence>
<dbReference type="GO" id="GO:0003677">
    <property type="term" value="F:DNA binding"/>
    <property type="evidence" value="ECO:0007669"/>
    <property type="project" value="UniProtKB-KW"/>
</dbReference>
<feature type="domain" description="HTH gntR-type" evidence="6">
    <location>
        <begin position="29"/>
        <end position="97"/>
    </location>
</feature>
<reference evidence="7 8" key="1">
    <citation type="submission" date="2019-02" db="EMBL/GenBank/DDBJ databases">
        <title>Draft genome sequences of novel Actinobacteria.</title>
        <authorList>
            <person name="Sahin N."/>
            <person name="Ay H."/>
            <person name="Saygin H."/>
        </authorList>
    </citation>
    <scope>NUCLEOTIDE SEQUENCE [LARGE SCALE GENOMIC DNA]</scope>
    <source>
        <strain evidence="7 8">16K104</strain>
    </source>
</reference>
<accession>A0A4R4XF13</accession>
<evidence type="ECO:0000256" key="5">
    <source>
        <dbReference type="ARBA" id="ARBA00023163"/>
    </source>
</evidence>
<keyword evidence="7" id="KW-0808">Transferase</keyword>
<gene>
    <name evidence="7" type="ORF">E1218_05140</name>
</gene>
<dbReference type="Pfam" id="PF00392">
    <property type="entry name" value="GntR"/>
    <property type="match status" value="1"/>
</dbReference>
<dbReference type="SMART" id="SM00345">
    <property type="entry name" value="HTH_GNTR"/>
    <property type="match status" value="1"/>
</dbReference>
<dbReference type="OrthoDB" id="594134at2"/>
<dbReference type="GO" id="GO:0030170">
    <property type="term" value="F:pyridoxal phosphate binding"/>
    <property type="evidence" value="ECO:0007669"/>
    <property type="project" value="InterPro"/>
</dbReference>
<dbReference type="InterPro" id="IPR036388">
    <property type="entry name" value="WH-like_DNA-bd_sf"/>
</dbReference>
<dbReference type="GO" id="GO:0003700">
    <property type="term" value="F:DNA-binding transcription factor activity"/>
    <property type="evidence" value="ECO:0007669"/>
    <property type="project" value="InterPro"/>
</dbReference>
<dbReference type="Gene3D" id="1.10.10.10">
    <property type="entry name" value="Winged helix-like DNA-binding domain superfamily/Winged helix DNA-binding domain"/>
    <property type="match status" value="1"/>
</dbReference>
<dbReference type="PANTHER" id="PTHR46577:SF1">
    <property type="entry name" value="HTH-TYPE TRANSCRIPTIONAL REGULATORY PROTEIN GABR"/>
    <property type="match status" value="1"/>
</dbReference>
<evidence type="ECO:0000313" key="8">
    <source>
        <dbReference type="Proteomes" id="UP000295172"/>
    </source>
</evidence>
<keyword evidence="7" id="KW-0032">Aminotransferase</keyword>
<dbReference type="InterPro" id="IPR036390">
    <property type="entry name" value="WH_DNA-bd_sf"/>
</dbReference>
<dbReference type="GO" id="GO:0008483">
    <property type="term" value="F:transaminase activity"/>
    <property type="evidence" value="ECO:0007669"/>
    <property type="project" value="UniProtKB-KW"/>
</dbReference>
<dbReference type="InterPro" id="IPR051446">
    <property type="entry name" value="HTH_trans_reg/aminotransferase"/>
</dbReference>
<keyword evidence="4" id="KW-0238">DNA-binding</keyword>
<dbReference type="InterPro" id="IPR015424">
    <property type="entry name" value="PyrdxlP-dep_Trfase"/>
</dbReference>
<dbReference type="Pfam" id="PF00155">
    <property type="entry name" value="Aminotran_1_2"/>
    <property type="match status" value="1"/>
</dbReference>
<keyword evidence="8" id="KW-1185">Reference proteome</keyword>